<feature type="transmembrane region" description="Helical" evidence="1">
    <location>
        <begin position="35"/>
        <end position="56"/>
    </location>
</feature>
<keyword evidence="1" id="KW-1133">Transmembrane helix</keyword>
<gene>
    <name evidence="2" type="ORF">SPHA_13164</name>
</gene>
<dbReference type="Proteomes" id="UP000597762">
    <property type="component" value="Unassembled WGS sequence"/>
</dbReference>
<dbReference type="EMBL" id="CAHIKZ030000439">
    <property type="protein sequence ID" value="CAE1174582.1"/>
    <property type="molecule type" value="Genomic_DNA"/>
</dbReference>
<evidence type="ECO:0000256" key="1">
    <source>
        <dbReference type="SAM" id="Phobius"/>
    </source>
</evidence>
<reference evidence="2" key="1">
    <citation type="submission" date="2021-01" db="EMBL/GenBank/DDBJ databases">
        <authorList>
            <person name="Li R."/>
            <person name="Bekaert M."/>
        </authorList>
    </citation>
    <scope>NUCLEOTIDE SEQUENCE</scope>
    <source>
        <strain evidence="2">Farmed</strain>
    </source>
</reference>
<feature type="transmembrane region" description="Helical" evidence="1">
    <location>
        <begin position="133"/>
        <end position="153"/>
    </location>
</feature>
<evidence type="ECO:0000313" key="2">
    <source>
        <dbReference type="EMBL" id="CAE1174582.1"/>
    </source>
</evidence>
<evidence type="ECO:0000313" key="3">
    <source>
        <dbReference type="Proteomes" id="UP000597762"/>
    </source>
</evidence>
<comment type="caution">
    <text evidence="2">The sequence shown here is derived from an EMBL/GenBank/DDBJ whole genome shotgun (WGS) entry which is preliminary data.</text>
</comment>
<protein>
    <submittedName>
        <fullName evidence="2">KCNMA1</fullName>
    </submittedName>
</protein>
<keyword evidence="1" id="KW-0812">Transmembrane</keyword>
<sequence>MSLVNCTNPSDMDPMTSASSSSSLEDKWKCHDHQWNVFLSSSLVTFTTGLVVIIICRLGSMICCRQSNNPAVLNAKNCPPGTGPAAEAAGQKPFLRTSDPEIGWMTEAKDWAGELISGQTTTGRILLRIFIHFVYPQAVAISCSFFLSFSFFLSLSFSFFLSLSFFLFLSFSFFLFFLSFSFFLSLSFSLSFFLFLSFSFFLSLSFFLFLSFSLSFSPSL</sequence>
<keyword evidence="3" id="KW-1185">Reference proteome</keyword>
<organism evidence="2 3">
    <name type="scientific">Acanthosepion pharaonis</name>
    <name type="common">Pharaoh cuttlefish</name>
    <name type="synonym">Sepia pharaonis</name>
    <dbReference type="NCBI Taxonomy" id="158019"/>
    <lineage>
        <taxon>Eukaryota</taxon>
        <taxon>Metazoa</taxon>
        <taxon>Spiralia</taxon>
        <taxon>Lophotrochozoa</taxon>
        <taxon>Mollusca</taxon>
        <taxon>Cephalopoda</taxon>
        <taxon>Coleoidea</taxon>
        <taxon>Decapodiformes</taxon>
        <taxon>Sepiida</taxon>
        <taxon>Sepiina</taxon>
        <taxon>Sepiidae</taxon>
        <taxon>Acanthosepion</taxon>
    </lineage>
</organism>
<proteinExistence type="predicted"/>
<accession>A0A812B596</accession>
<keyword evidence="1" id="KW-0472">Membrane</keyword>
<feature type="transmembrane region" description="Helical" evidence="1">
    <location>
        <begin position="159"/>
        <end position="180"/>
    </location>
</feature>
<dbReference type="OrthoDB" id="10035564at2759"/>
<name>A0A812B596_ACAPH</name>
<feature type="transmembrane region" description="Helical" evidence="1">
    <location>
        <begin position="192"/>
        <end position="214"/>
    </location>
</feature>
<dbReference type="AlphaFoldDB" id="A0A812B596"/>